<gene>
    <name evidence="1" type="ORF">LCGC14_1314080</name>
</gene>
<proteinExistence type="predicted"/>
<sequence length="254" mass="29327">MNRAPRLSRSGIEYIDFSWGIFSGCRNLELGICPVKACWAKGISLHYPKLYPDGFEPHYYPEAINSPLHLKKPSRIAVGWVGDIIGYGLEYRDEIFDTILNCPQHTFLFLTKNPENLTNWGDFPPNCDVGVTATNTRMIIKAGKTLEGIVARVKYISIEPFFEWQHGNTEFIATMLQKWGINWLIIGAQTRPTVMPKIEWVREIVEAADKAGVKVFLKENLRSLFTDWTLPEWAMFGRQRNKEHPLHFRQEMPQ</sequence>
<accession>A0A0F9KM13</accession>
<organism evidence="1">
    <name type="scientific">marine sediment metagenome</name>
    <dbReference type="NCBI Taxonomy" id="412755"/>
    <lineage>
        <taxon>unclassified sequences</taxon>
        <taxon>metagenomes</taxon>
        <taxon>ecological metagenomes</taxon>
    </lineage>
</organism>
<name>A0A0F9KM13_9ZZZZ</name>
<protein>
    <recommendedName>
        <fullName evidence="2">Radical SAM core domain-containing protein</fullName>
    </recommendedName>
</protein>
<dbReference type="Pfam" id="PF07505">
    <property type="entry name" value="DUF5131"/>
    <property type="match status" value="1"/>
</dbReference>
<reference evidence="1" key="1">
    <citation type="journal article" date="2015" name="Nature">
        <title>Complex archaea that bridge the gap between prokaryotes and eukaryotes.</title>
        <authorList>
            <person name="Spang A."/>
            <person name="Saw J.H."/>
            <person name="Jorgensen S.L."/>
            <person name="Zaremba-Niedzwiedzka K."/>
            <person name="Martijn J."/>
            <person name="Lind A.E."/>
            <person name="van Eijk R."/>
            <person name="Schleper C."/>
            <person name="Guy L."/>
            <person name="Ettema T.J."/>
        </authorList>
    </citation>
    <scope>NUCLEOTIDE SEQUENCE</scope>
</reference>
<evidence type="ECO:0008006" key="2">
    <source>
        <dbReference type="Google" id="ProtNLM"/>
    </source>
</evidence>
<evidence type="ECO:0000313" key="1">
    <source>
        <dbReference type="EMBL" id="KKM82973.1"/>
    </source>
</evidence>
<dbReference type="EMBL" id="LAZR01007784">
    <property type="protein sequence ID" value="KKM82973.1"/>
    <property type="molecule type" value="Genomic_DNA"/>
</dbReference>
<dbReference type="AlphaFoldDB" id="A0A0F9KM13"/>
<dbReference type="InterPro" id="IPR011101">
    <property type="entry name" value="DUF5131"/>
</dbReference>
<comment type="caution">
    <text evidence="1">The sequence shown here is derived from an EMBL/GenBank/DDBJ whole genome shotgun (WGS) entry which is preliminary data.</text>
</comment>